<evidence type="ECO:0000259" key="1">
    <source>
        <dbReference type="PROSITE" id="PS50144"/>
    </source>
</evidence>
<dbReference type="CDD" id="cd00121">
    <property type="entry name" value="MATH"/>
    <property type="match status" value="1"/>
</dbReference>
<comment type="caution">
    <text evidence="2">The sequence shown here is derived from an EMBL/GenBank/DDBJ whole genome shotgun (WGS) entry which is preliminary data.</text>
</comment>
<dbReference type="PROSITE" id="PS50144">
    <property type="entry name" value="MATH"/>
    <property type="match status" value="1"/>
</dbReference>
<feature type="domain" description="MATH" evidence="1">
    <location>
        <begin position="19"/>
        <end position="155"/>
    </location>
</feature>
<keyword evidence="3" id="KW-1185">Reference proteome</keyword>
<evidence type="ECO:0000313" key="2">
    <source>
        <dbReference type="EMBL" id="KAF3339097.1"/>
    </source>
</evidence>
<dbReference type="Proteomes" id="UP000623129">
    <property type="component" value="Unassembled WGS sequence"/>
</dbReference>
<proteinExistence type="predicted"/>
<reference evidence="2" key="1">
    <citation type="submission" date="2020-01" db="EMBL/GenBank/DDBJ databases">
        <title>Genome sequence of Kobresia littledalei, the first chromosome-level genome in the family Cyperaceae.</title>
        <authorList>
            <person name="Qu G."/>
        </authorList>
    </citation>
    <scope>NUCLEOTIDE SEQUENCE</scope>
    <source>
        <strain evidence="2">C.B.Clarke</strain>
        <tissue evidence="2">Leaf</tissue>
    </source>
</reference>
<name>A0A833RGP8_9POAL</name>
<organism evidence="2 3">
    <name type="scientific">Carex littledalei</name>
    <dbReference type="NCBI Taxonomy" id="544730"/>
    <lineage>
        <taxon>Eukaryota</taxon>
        <taxon>Viridiplantae</taxon>
        <taxon>Streptophyta</taxon>
        <taxon>Embryophyta</taxon>
        <taxon>Tracheophyta</taxon>
        <taxon>Spermatophyta</taxon>
        <taxon>Magnoliopsida</taxon>
        <taxon>Liliopsida</taxon>
        <taxon>Poales</taxon>
        <taxon>Cyperaceae</taxon>
        <taxon>Cyperoideae</taxon>
        <taxon>Cariceae</taxon>
        <taxon>Carex</taxon>
        <taxon>Carex subgen. Euthyceras</taxon>
    </lineage>
</organism>
<evidence type="ECO:0000313" key="3">
    <source>
        <dbReference type="Proteomes" id="UP000623129"/>
    </source>
</evidence>
<sequence length="179" mass="21073">MACDASSKEGSQDVVEWHCFDYDITFEDYSVMRALEPGHCVVSEKFVAGKFNWELHYFPNGVHENNEGYSSVFVKRPDIVASYNPLTKTRFHIAMHHKLYGYGMQYNMGSSLDPSIYTFCAENPMWGFDRFISKSIVEEKCWDKNKDHIKLRCYIWVTREFSNGVTRRVRRREGSEDEY</sequence>
<dbReference type="InterPro" id="IPR008974">
    <property type="entry name" value="TRAF-like"/>
</dbReference>
<dbReference type="InterPro" id="IPR002083">
    <property type="entry name" value="MATH/TRAF_dom"/>
</dbReference>
<dbReference type="Pfam" id="PF22486">
    <property type="entry name" value="MATH_2"/>
    <property type="match status" value="1"/>
</dbReference>
<dbReference type="EMBL" id="SWLB01000004">
    <property type="protein sequence ID" value="KAF3339097.1"/>
    <property type="molecule type" value="Genomic_DNA"/>
</dbReference>
<gene>
    <name evidence="2" type="ORF">FCM35_KLT16568</name>
</gene>
<protein>
    <submittedName>
        <fullName evidence="2">BTB/POZ and MATH domain-containing protein 4</fullName>
    </submittedName>
</protein>
<accession>A0A833RGP8</accession>
<dbReference type="AlphaFoldDB" id="A0A833RGP8"/>
<dbReference type="Gene3D" id="2.60.210.10">
    <property type="entry name" value="Apoptosis, Tumor Necrosis Factor Receptor Associated Protein 2, Chain A"/>
    <property type="match status" value="1"/>
</dbReference>
<dbReference type="SUPFAM" id="SSF49599">
    <property type="entry name" value="TRAF domain-like"/>
    <property type="match status" value="1"/>
</dbReference>